<name>A0A2K1JQC5_PHYPA</name>
<dbReference type="Proteomes" id="UP000006727">
    <property type="component" value="Chromosome 12"/>
</dbReference>
<evidence type="ECO:0000313" key="3">
    <source>
        <dbReference type="EMBL" id="PNR43616.1"/>
    </source>
</evidence>
<keyword evidence="5" id="KW-1185">Reference proteome</keyword>
<reference evidence="3 5" key="1">
    <citation type="journal article" date="2008" name="Science">
        <title>The Physcomitrella genome reveals evolutionary insights into the conquest of land by plants.</title>
        <authorList>
            <person name="Rensing S."/>
            <person name="Lang D."/>
            <person name="Zimmer A."/>
            <person name="Terry A."/>
            <person name="Salamov A."/>
            <person name="Shapiro H."/>
            <person name="Nishiyama T."/>
            <person name="Perroud P.-F."/>
            <person name="Lindquist E."/>
            <person name="Kamisugi Y."/>
            <person name="Tanahashi T."/>
            <person name="Sakakibara K."/>
            <person name="Fujita T."/>
            <person name="Oishi K."/>
            <person name="Shin-I T."/>
            <person name="Kuroki Y."/>
            <person name="Toyoda A."/>
            <person name="Suzuki Y."/>
            <person name="Hashimoto A."/>
            <person name="Yamaguchi K."/>
            <person name="Sugano A."/>
            <person name="Kohara Y."/>
            <person name="Fujiyama A."/>
            <person name="Anterola A."/>
            <person name="Aoki S."/>
            <person name="Ashton N."/>
            <person name="Barbazuk W.B."/>
            <person name="Barker E."/>
            <person name="Bennetzen J."/>
            <person name="Bezanilla M."/>
            <person name="Blankenship R."/>
            <person name="Cho S.H."/>
            <person name="Dutcher S."/>
            <person name="Estelle M."/>
            <person name="Fawcett J.A."/>
            <person name="Gundlach H."/>
            <person name="Hanada K."/>
            <person name="Heyl A."/>
            <person name="Hicks K.A."/>
            <person name="Hugh J."/>
            <person name="Lohr M."/>
            <person name="Mayer K."/>
            <person name="Melkozernov A."/>
            <person name="Murata T."/>
            <person name="Nelson D."/>
            <person name="Pils B."/>
            <person name="Prigge M."/>
            <person name="Reiss B."/>
            <person name="Renner T."/>
            <person name="Rombauts S."/>
            <person name="Rushton P."/>
            <person name="Sanderfoot A."/>
            <person name="Schween G."/>
            <person name="Shiu S.-H."/>
            <person name="Stueber K."/>
            <person name="Theodoulou F.L."/>
            <person name="Tu H."/>
            <person name="Van de Peer Y."/>
            <person name="Verrier P.J."/>
            <person name="Waters E."/>
            <person name="Wood A."/>
            <person name="Yang L."/>
            <person name="Cove D."/>
            <person name="Cuming A."/>
            <person name="Hasebe M."/>
            <person name="Lucas S."/>
            <person name="Mishler D.B."/>
            <person name="Reski R."/>
            <person name="Grigoriev I."/>
            <person name="Quatrano R.S."/>
            <person name="Boore J.L."/>
        </authorList>
    </citation>
    <scope>NUCLEOTIDE SEQUENCE [LARGE SCALE GENOMIC DNA]</scope>
    <source>
        <strain evidence="4 5">cv. Gransden 2004</strain>
    </source>
</reference>
<proteinExistence type="predicted"/>
<organism evidence="3">
    <name type="scientific">Physcomitrium patens</name>
    <name type="common">Spreading-leaved earth moss</name>
    <name type="synonym">Physcomitrella patens</name>
    <dbReference type="NCBI Taxonomy" id="3218"/>
    <lineage>
        <taxon>Eukaryota</taxon>
        <taxon>Viridiplantae</taxon>
        <taxon>Streptophyta</taxon>
        <taxon>Embryophyta</taxon>
        <taxon>Bryophyta</taxon>
        <taxon>Bryophytina</taxon>
        <taxon>Bryopsida</taxon>
        <taxon>Funariidae</taxon>
        <taxon>Funariales</taxon>
        <taxon>Funariaceae</taxon>
        <taxon>Physcomitrium</taxon>
    </lineage>
</organism>
<evidence type="ECO:0000313" key="4">
    <source>
        <dbReference type="EnsemblPlants" id="PAC:32974871.CDS.1"/>
    </source>
</evidence>
<dbReference type="AlphaFoldDB" id="A0A2K1JQC5"/>
<reference evidence="3 5" key="2">
    <citation type="journal article" date="2018" name="Plant J.">
        <title>The Physcomitrella patens chromosome-scale assembly reveals moss genome structure and evolution.</title>
        <authorList>
            <person name="Lang D."/>
            <person name="Ullrich K.K."/>
            <person name="Murat F."/>
            <person name="Fuchs J."/>
            <person name="Jenkins J."/>
            <person name="Haas F.B."/>
            <person name="Piednoel M."/>
            <person name="Gundlach H."/>
            <person name="Van Bel M."/>
            <person name="Meyberg R."/>
            <person name="Vives C."/>
            <person name="Morata J."/>
            <person name="Symeonidi A."/>
            <person name="Hiss M."/>
            <person name="Muchero W."/>
            <person name="Kamisugi Y."/>
            <person name="Saleh O."/>
            <person name="Blanc G."/>
            <person name="Decker E.L."/>
            <person name="van Gessel N."/>
            <person name="Grimwood J."/>
            <person name="Hayes R.D."/>
            <person name="Graham S.W."/>
            <person name="Gunter L.E."/>
            <person name="McDaniel S.F."/>
            <person name="Hoernstein S.N.W."/>
            <person name="Larsson A."/>
            <person name="Li F.W."/>
            <person name="Perroud P.F."/>
            <person name="Phillips J."/>
            <person name="Ranjan P."/>
            <person name="Rokshar D.S."/>
            <person name="Rothfels C.J."/>
            <person name="Schneider L."/>
            <person name="Shu S."/>
            <person name="Stevenson D.W."/>
            <person name="Thummler F."/>
            <person name="Tillich M."/>
            <person name="Villarreal Aguilar J.C."/>
            <person name="Widiez T."/>
            <person name="Wong G.K."/>
            <person name="Wymore A."/>
            <person name="Zhang Y."/>
            <person name="Zimmer A.D."/>
            <person name="Quatrano R.S."/>
            <person name="Mayer K.F.X."/>
            <person name="Goodstein D."/>
            <person name="Casacuberta J.M."/>
            <person name="Vandepoele K."/>
            <person name="Reski R."/>
            <person name="Cuming A.C."/>
            <person name="Tuskan G.A."/>
            <person name="Maumus F."/>
            <person name="Salse J."/>
            <person name="Schmutz J."/>
            <person name="Rensing S.A."/>
        </authorList>
    </citation>
    <scope>NUCLEOTIDE SEQUENCE [LARGE SCALE GENOMIC DNA]</scope>
    <source>
        <strain evidence="4 5">cv. Gransden 2004</strain>
    </source>
</reference>
<evidence type="ECO:0000259" key="2">
    <source>
        <dbReference type="Pfam" id="PF04862"/>
    </source>
</evidence>
<protein>
    <recommendedName>
        <fullName evidence="2">DUF642 domain-containing protein</fullName>
    </recommendedName>
</protein>
<sequence length="440" mass="48588">MKRAEPLTYFLWSGTLLWITLADPTNLIQNGDFSIQSFTFNGFNPVMDVISTGINTLVPYWVTTDGGVQMLDTKVYKTSQFFNATMLLHLNYKEGPGRMVSMPMYTLREGALYSVSCQLADNPDGGPIYKTMRLEITDIFGKRLGPKLDPFVVSNHSTERNNILWQTVSLNVRGTGKPAFLTVDSNTLGSYGPLTSNFRVSLSNIVDNPSFEVFDDSLKLDATYFPVLGAPSTQITNWKVEVGALKIAYASRYQASTDNTAYMLDLNAHDQSATISTTFAIKPSTQHVLLFDSAINPEQQIPITGQLAVVVQGIPSAEFLLTKQVDMDSSGFSIDSIGWNTYEFPFTTGKDDIKCKVTFQSKLPGSFGPLLDNVCVYEYLKNSIKDANETISSVPATVAASSFFTNIQNKSPPNSPPPRCRILLRVFVNLLTLGLMLQVQ</sequence>
<keyword evidence="1" id="KW-0732">Signal</keyword>
<evidence type="ECO:0000313" key="5">
    <source>
        <dbReference type="Proteomes" id="UP000006727"/>
    </source>
</evidence>
<accession>A0A2K1JQC5</accession>
<dbReference type="PaxDb" id="3218-PP1S91_154V6.2"/>
<feature type="chain" id="PRO_5033761816" description="DUF642 domain-containing protein" evidence="1">
    <location>
        <begin position="23"/>
        <end position="440"/>
    </location>
</feature>
<evidence type="ECO:0000256" key="1">
    <source>
        <dbReference type="SAM" id="SignalP"/>
    </source>
</evidence>
<gene>
    <name evidence="3" type="ORF">PHYPA_015997</name>
</gene>
<reference evidence="4" key="3">
    <citation type="submission" date="2020-12" db="UniProtKB">
        <authorList>
            <consortium name="EnsemblPlants"/>
        </authorList>
    </citation>
    <scope>IDENTIFICATION</scope>
</reference>
<dbReference type="EnsemblPlants" id="Pp3c12_8800V3.1">
    <property type="protein sequence ID" value="PAC:32974871.CDS.1"/>
    <property type="gene ID" value="Pp3c12_8800"/>
</dbReference>
<dbReference type="Pfam" id="PF04862">
    <property type="entry name" value="DUF642"/>
    <property type="match status" value="1"/>
</dbReference>
<dbReference type="Gramene" id="Pp3c12_8800V3.1">
    <property type="protein sequence ID" value="PAC:32974871.CDS.1"/>
    <property type="gene ID" value="Pp3c12_8800"/>
</dbReference>
<feature type="signal peptide" evidence="1">
    <location>
        <begin position="1"/>
        <end position="22"/>
    </location>
</feature>
<dbReference type="InterPro" id="IPR006946">
    <property type="entry name" value="DGR2-like_dom"/>
</dbReference>
<dbReference type="EMBL" id="ABEU02000012">
    <property type="protein sequence ID" value="PNR43616.1"/>
    <property type="molecule type" value="Genomic_DNA"/>
</dbReference>
<dbReference type="InParanoid" id="A0A2K1JQC5"/>
<feature type="domain" description="DUF642" evidence="2">
    <location>
        <begin position="205"/>
        <end position="376"/>
    </location>
</feature>